<evidence type="ECO:0000313" key="2">
    <source>
        <dbReference type="Proteomes" id="UP000252415"/>
    </source>
</evidence>
<reference evidence="1 2" key="1">
    <citation type="submission" date="2018-07" db="EMBL/GenBank/DDBJ databases">
        <title>Genomic Encyclopedia of Type Strains, Phase III (KMG-III): the genomes of soil and plant-associated and newly described type strains.</title>
        <authorList>
            <person name="Whitman W."/>
        </authorList>
    </citation>
    <scope>NUCLEOTIDE SEQUENCE [LARGE SCALE GENOMIC DNA]</scope>
    <source>
        <strain evidence="1 2">CECT 7506</strain>
    </source>
</reference>
<protein>
    <submittedName>
        <fullName evidence="1">Uncharacterized protein</fullName>
    </submittedName>
</protein>
<keyword evidence="2" id="KW-1185">Reference proteome</keyword>
<dbReference type="EMBL" id="QPJD01000022">
    <property type="protein sequence ID" value="RCW41602.1"/>
    <property type="molecule type" value="Genomic_DNA"/>
</dbReference>
<sequence>MASMKQVVRKYGNRVIKMFVQSGRTWDSEESWESNIEGLEGASELSDSFHKEMKSAWDWKEDMPDLVTRSNMIEAITDERFCN</sequence>
<accession>A0A368VJK8</accession>
<organism evidence="1 2">
    <name type="scientific">Paenibacillus prosopidis</name>
    <dbReference type="NCBI Taxonomy" id="630520"/>
    <lineage>
        <taxon>Bacteria</taxon>
        <taxon>Bacillati</taxon>
        <taxon>Bacillota</taxon>
        <taxon>Bacilli</taxon>
        <taxon>Bacillales</taxon>
        <taxon>Paenibacillaceae</taxon>
        <taxon>Paenibacillus</taxon>
    </lineage>
</organism>
<dbReference type="OrthoDB" id="9856386at2"/>
<gene>
    <name evidence="1" type="ORF">DFP97_12238</name>
</gene>
<dbReference type="AlphaFoldDB" id="A0A368VJK8"/>
<dbReference type="Proteomes" id="UP000252415">
    <property type="component" value="Unassembled WGS sequence"/>
</dbReference>
<dbReference type="RefSeq" id="WP_114383701.1">
    <property type="nucleotide sequence ID" value="NZ_QPJD01000022.1"/>
</dbReference>
<evidence type="ECO:0000313" key="1">
    <source>
        <dbReference type="EMBL" id="RCW41602.1"/>
    </source>
</evidence>
<comment type="caution">
    <text evidence="1">The sequence shown here is derived from an EMBL/GenBank/DDBJ whole genome shotgun (WGS) entry which is preliminary data.</text>
</comment>
<name>A0A368VJK8_9BACL</name>
<proteinExistence type="predicted"/>